<dbReference type="PRINTS" id="PR00819">
    <property type="entry name" value="CBXCFQXSUPER"/>
</dbReference>
<dbReference type="RefSeq" id="WP_163912313.1">
    <property type="nucleotide sequence ID" value="NZ_AP022578.1"/>
</dbReference>
<geneLocation type="plasmid" evidence="5 6">
    <name>pJCM15296</name>
</geneLocation>
<keyword evidence="5" id="KW-0614">Plasmid</keyword>
<evidence type="ECO:0000256" key="1">
    <source>
        <dbReference type="ARBA" id="ARBA00010378"/>
    </source>
</evidence>
<evidence type="ECO:0000313" key="5">
    <source>
        <dbReference type="EMBL" id="BBX88342.1"/>
    </source>
</evidence>
<proteinExistence type="inferred from homology"/>
<keyword evidence="2" id="KW-0547">Nucleotide-binding</keyword>
<feature type="domain" description="AAA+ ATPase" evidence="4">
    <location>
        <begin position="83"/>
        <end position="222"/>
    </location>
</feature>
<dbReference type="InterPro" id="IPR003959">
    <property type="entry name" value="ATPase_AAA_core"/>
</dbReference>
<comment type="similarity">
    <text evidence="1">Belongs to the CbxX/CfxQ family.</text>
</comment>
<dbReference type="InterPro" id="IPR027417">
    <property type="entry name" value="P-loop_NTPase"/>
</dbReference>
<dbReference type="InterPro" id="IPR000641">
    <property type="entry name" value="CbxX/CfxQ"/>
</dbReference>
<reference evidence="5 6" key="1">
    <citation type="journal article" date="2019" name="Emerg. Microbes Infect.">
        <title>Comprehensive subspecies identification of 175 nontuberculous mycobacteria species based on 7547 genomic profiles.</title>
        <authorList>
            <person name="Matsumoto Y."/>
            <person name="Kinjo T."/>
            <person name="Motooka D."/>
            <person name="Nabeya D."/>
            <person name="Jung N."/>
            <person name="Uechi K."/>
            <person name="Horii T."/>
            <person name="Iida T."/>
            <person name="Fujita J."/>
            <person name="Nakamura S."/>
        </authorList>
    </citation>
    <scope>NUCLEOTIDE SEQUENCE [LARGE SCALE GENOMIC DNA]</scope>
    <source>
        <strain evidence="5 6">JCM 15296</strain>
        <plasmid evidence="5">pJCM15296</plasmid>
    </source>
</reference>
<dbReference type="PANTHER" id="PTHR43392:SF2">
    <property type="entry name" value="AAA-TYPE ATPASE FAMILY PROTEIN _ ANKYRIN REPEAT FAMILY PROTEIN"/>
    <property type="match status" value="1"/>
</dbReference>
<gene>
    <name evidence="5" type="ORF">MAUB_65430</name>
</gene>
<dbReference type="InterPro" id="IPR003593">
    <property type="entry name" value="AAA+_ATPase"/>
</dbReference>
<organism evidence="5 6">
    <name type="scientific">Mycolicibacterium aubagnense</name>
    <dbReference type="NCBI Taxonomy" id="319707"/>
    <lineage>
        <taxon>Bacteria</taxon>
        <taxon>Bacillati</taxon>
        <taxon>Actinomycetota</taxon>
        <taxon>Actinomycetes</taxon>
        <taxon>Mycobacteriales</taxon>
        <taxon>Mycobacteriaceae</taxon>
        <taxon>Mycolicibacterium</taxon>
    </lineage>
</organism>
<dbReference type="Proteomes" id="UP000465609">
    <property type="component" value="Plasmid pJCM15296"/>
</dbReference>
<dbReference type="CDD" id="cd00009">
    <property type="entry name" value="AAA"/>
    <property type="match status" value="1"/>
</dbReference>
<evidence type="ECO:0000256" key="3">
    <source>
        <dbReference type="ARBA" id="ARBA00022840"/>
    </source>
</evidence>
<accession>A0ABM7INF4</accession>
<dbReference type="EMBL" id="AP022578">
    <property type="protein sequence ID" value="BBX88342.1"/>
    <property type="molecule type" value="Genomic_DNA"/>
</dbReference>
<protein>
    <recommendedName>
        <fullName evidence="4">AAA+ ATPase domain-containing protein</fullName>
    </recommendedName>
</protein>
<dbReference type="Pfam" id="PF00004">
    <property type="entry name" value="AAA"/>
    <property type="match status" value="1"/>
</dbReference>
<sequence length="344" mass="37633">MVTTREVLAARTNRWDETSGPTVAEFSSSRQQEARAKALTDAEAELDKFIGLDEVKDHVRELKAVQMFDQKMAARGVQMGERSALHAVLAGPPGTGKTSIARVVAKIYFGLGILDSPEVIEKSRPDLVGGVIGETEAKTGAILAQARGRGLFIDEAYTLFIADNERDFGRLAIDIIMKFAEDHRHDTVIFLAGYRDKLDGMFGYNPGMRGRFPNMLEFRSNTKSELVAIAETMTAQSPFKLSASKRMAFNLSAEARAAFASTAEWACNSTSPDPEVPAMVDYINNGRFARNVIEAAIVKAKVRVMLDEAIDVDTAGLDTVLTISEVDMKSAIAQVLRMYNVAVQ</sequence>
<name>A0ABM7INF4_9MYCO</name>
<evidence type="ECO:0000256" key="2">
    <source>
        <dbReference type="ARBA" id="ARBA00022741"/>
    </source>
</evidence>
<evidence type="ECO:0000313" key="6">
    <source>
        <dbReference type="Proteomes" id="UP000465609"/>
    </source>
</evidence>
<dbReference type="SUPFAM" id="SSF52540">
    <property type="entry name" value="P-loop containing nucleoside triphosphate hydrolases"/>
    <property type="match status" value="1"/>
</dbReference>
<keyword evidence="3" id="KW-0067">ATP-binding</keyword>
<dbReference type="InterPro" id="IPR050773">
    <property type="entry name" value="CbxX/CfxQ_RuBisCO_ESX"/>
</dbReference>
<dbReference type="Gene3D" id="3.40.50.300">
    <property type="entry name" value="P-loop containing nucleotide triphosphate hydrolases"/>
    <property type="match status" value="1"/>
</dbReference>
<keyword evidence="6" id="KW-1185">Reference proteome</keyword>
<evidence type="ECO:0000259" key="4">
    <source>
        <dbReference type="SMART" id="SM00382"/>
    </source>
</evidence>
<dbReference type="Gene3D" id="1.10.8.60">
    <property type="match status" value="1"/>
</dbReference>
<dbReference type="SMART" id="SM00382">
    <property type="entry name" value="AAA"/>
    <property type="match status" value="1"/>
</dbReference>
<dbReference type="PANTHER" id="PTHR43392">
    <property type="entry name" value="AAA-TYPE ATPASE FAMILY PROTEIN / ANKYRIN REPEAT FAMILY PROTEIN"/>
    <property type="match status" value="1"/>
</dbReference>